<reference evidence="1 2" key="1">
    <citation type="submission" date="2019-05" db="EMBL/GenBank/DDBJ databases">
        <title>Another draft genome of Portunus trituberculatus and its Hox gene families provides insights of decapod evolution.</title>
        <authorList>
            <person name="Jeong J.-H."/>
            <person name="Song I."/>
            <person name="Kim S."/>
            <person name="Choi T."/>
            <person name="Kim D."/>
            <person name="Ryu S."/>
            <person name="Kim W."/>
        </authorList>
    </citation>
    <scope>NUCLEOTIDE SEQUENCE [LARGE SCALE GENOMIC DNA]</scope>
    <source>
        <tissue evidence="1">Muscle</tissue>
    </source>
</reference>
<dbReference type="EMBL" id="VSRR010051989">
    <property type="protein sequence ID" value="MPC79749.1"/>
    <property type="molecule type" value="Genomic_DNA"/>
</dbReference>
<protein>
    <recommendedName>
        <fullName evidence="3">DUF397 domain-containing protein</fullName>
    </recommendedName>
</protein>
<keyword evidence="2" id="KW-1185">Reference proteome</keyword>
<evidence type="ECO:0000313" key="2">
    <source>
        <dbReference type="Proteomes" id="UP000324222"/>
    </source>
</evidence>
<proteinExistence type="predicted"/>
<gene>
    <name evidence="1" type="ORF">E2C01_074293</name>
</gene>
<organism evidence="1 2">
    <name type="scientific">Portunus trituberculatus</name>
    <name type="common">Swimming crab</name>
    <name type="synonym">Neptunus trituberculatus</name>
    <dbReference type="NCBI Taxonomy" id="210409"/>
    <lineage>
        <taxon>Eukaryota</taxon>
        <taxon>Metazoa</taxon>
        <taxon>Ecdysozoa</taxon>
        <taxon>Arthropoda</taxon>
        <taxon>Crustacea</taxon>
        <taxon>Multicrustacea</taxon>
        <taxon>Malacostraca</taxon>
        <taxon>Eumalacostraca</taxon>
        <taxon>Eucarida</taxon>
        <taxon>Decapoda</taxon>
        <taxon>Pleocyemata</taxon>
        <taxon>Brachyura</taxon>
        <taxon>Eubrachyura</taxon>
        <taxon>Portunoidea</taxon>
        <taxon>Portunidae</taxon>
        <taxon>Portuninae</taxon>
        <taxon>Portunus</taxon>
    </lineage>
</organism>
<accession>A0A5B7ICX7</accession>
<dbReference type="Proteomes" id="UP000324222">
    <property type="component" value="Unassembled WGS sequence"/>
</dbReference>
<evidence type="ECO:0000313" key="1">
    <source>
        <dbReference type="EMBL" id="MPC79749.1"/>
    </source>
</evidence>
<name>A0A5B7ICX7_PORTR</name>
<comment type="caution">
    <text evidence="1">The sequence shown here is derived from an EMBL/GenBank/DDBJ whole genome shotgun (WGS) entry which is preliminary data.</text>
</comment>
<evidence type="ECO:0008006" key="3">
    <source>
        <dbReference type="Google" id="ProtNLM"/>
    </source>
</evidence>
<sequence length="77" mass="8833">MNYSAGRLRYRRAAHTDGTLSISREYQCQQRVLWSLNKRQTTLKPSHLLIFTPDSWIEFLTSTPAALRMYGVPAGGF</sequence>
<dbReference type="AlphaFoldDB" id="A0A5B7ICX7"/>